<dbReference type="InterPro" id="IPR003770">
    <property type="entry name" value="MLTG-like"/>
</dbReference>
<dbReference type="PANTHER" id="PTHR30518:SF2">
    <property type="entry name" value="ENDOLYTIC MUREIN TRANSGLYCOSYLASE"/>
    <property type="match status" value="1"/>
</dbReference>
<feature type="region of interest" description="Disordered" evidence="8">
    <location>
        <begin position="272"/>
        <end position="308"/>
    </location>
</feature>
<keyword evidence="6 7" id="KW-0961">Cell wall biogenesis/degradation</keyword>
<dbReference type="HAMAP" id="MF_02065">
    <property type="entry name" value="MltG"/>
    <property type="match status" value="1"/>
</dbReference>
<dbReference type="NCBIfam" id="TIGR00247">
    <property type="entry name" value="endolytic transglycosylase MltG"/>
    <property type="match status" value="1"/>
</dbReference>
<keyword evidence="3 7" id="KW-1133">Transmembrane helix</keyword>
<comment type="similarity">
    <text evidence="7">Belongs to the transglycosylase MltG family.</text>
</comment>
<dbReference type="RefSeq" id="WP_344150495.1">
    <property type="nucleotide sequence ID" value="NZ_BAAABV010000002.1"/>
</dbReference>
<feature type="compositionally biased region" description="Low complexity" evidence="8">
    <location>
        <begin position="275"/>
        <end position="308"/>
    </location>
</feature>
<evidence type="ECO:0000313" key="10">
    <source>
        <dbReference type="Proteomes" id="UP001501867"/>
    </source>
</evidence>
<evidence type="ECO:0000256" key="1">
    <source>
        <dbReference type="ARBA" id="ARBA00022475"/>
    </source>
</evidence>
<keyword evidence="2 7" id="KW-0812">Transmembrane</keyword>
<proteinExistence type="inferred from homology"/>
<comment type="function">
    <text evidence="7">Functions as a peptidoglycan terminase that cleaves nascent peptidoglycan strands endolytically to terminate their elongation.</text>
</comment>
<evidence type="ECO:0000256" key="6">
    <source>
        <dbReference type="ARBA" id="ARBA00023316"/>
    </source>
</evidence>
<evidence type="ECO:0000313" key="9">
    <source>
        <dbReference type="EMBL" id="GAA0267143.1"/>
    </source>
</evidence>
<accession>A0ABP3EMU5</accession>
<protein>
    <recommendedName>
        <fullName evidence="7">Endolytic murein transglycosylase</fullName>
        <ecNumber evidence="7">4.2.2.29</ecNumber>
    </recommendedName>
    <alternativeName>
        <fullName evidence="7">Peptidoglycan lytic transglycosylase</fullName>
    </alternativeName>
    <alternativeName>
        <fullName evidence="7">Peptidoglycan polymerization terminase</fullName>
    </alternativeName>
</protein>
<organism evidence="9 10">
    <name type="scientific">Streptomyces polychromogenes</name>
    <dbReference type="NCBI Taxonomy" id="67342"/>
    <lineage>
        <taxon>Bacteria</taxon>
        <taxon>Bacillati</taxon>
        <taxon>Actinomycetota</taxon>
        <taxon>Actinomycetes</taxon>
        <taxon>Kitasatosporales</taxon>
        <taxon>Streptomycetaceae</taxon>
        <taxon>Streptomyces</taxon>
    </lineage>
</organism>
<sequence>MPHAYQPPQRRSRLTRRGRLLLLFTTLLGIGLGAAVLVPLLSRTQPPETPRPLLIPEGWRAPQVYAAVDKELRLPAGTTASAVATAGLALPAEAKGNPEGYLFPATYPVTSKTTPAELLATMVRTANQKLATKAVADGGRAHGMTPYQTATLASIIEAEADNPADMGKVARVVHNRLAKSMPLQMDSTLNYALNRNTVDVKVKDTRIDHPFNTYERQGLPPTPIDSPGLQAMAAAVAPTPGDWLFFVTVKPGDTRFSTTYEEHRKHVAEFNRLRAAPSAKPAATAPGRPARAQAGPPARPATPAAPVK</sequence>
<evidence type="ECO:0000256" key="5">
    <source>
        <dbReference type="ARBA" id="ARBA00023239"/>
    </source>
</evidence>
<dbReference type="CDD" id="cd08010">
    <property type="entry name" value="MltG_like"/>
    <property type="match status" value="1"/>
</dbReference>
<evidence type="ECO:0000256" key="8">
    <source>
        <dbReference type="SAM" id="MobiDB-lite"/>
    </source>
</evidence>
<dbReference type="Proteomes" id="UP001501867">
    <property type="component" value="Unassembled WGS sequence"/>
</dbReference>
<evidence type="ECO:0000256" key="4">
    <source>
        <dbReference type="ARBA" id="ARBA00023136"/>
    </source>
</evidence>
<keyword evidence="1 7" id="KW-1003">Cell membrane</keyword>
<dbReference type="Gene3D" id="3.30.160.60">
    <property type="entry name" value="Classic Zinc Finger"/>
    <property type="match status" value="1"/>
</dbReference>
<evidence type="ECO:0000256" key="7">
    <source>
        <dbReference type="HAMAP-Rule" id="MF_02065"/>
    </source>
</evidence>
<reference evidence="10" key="1">
    <citation type="journal article" date="2019" name="Int. J. Syst. Evol. Microbiol.">
        <title>The Global Catalogue of Microorganisms (GCM) 10K type strain sequencing project: providing services to taxonomists for standard genome sequencing and annotation.</title>
        <authorList>
            <consortium name="The Broad Institute Genomics Platform"/>
            <consortium name="The Broad Institute Genome Sequencing Center for Infectious Disease"/>
            <person name="Wu L."/>
            <person name="Ma J."/>
        </authorList>
    </citation>
    <scope>NUCLEOTIDE SEQUENCE [LARGE SCALE GENOMIC DNA]</scope>
    <source>
        <strain evidence="10">JCM 4505</strain>
    </source>
</reference>
<comment type="caution">
    <text evidence="9">The sequence shown here is derived from an EMBL/GenBank/DDBJ whole genome shotgun (WGS) entry which is preliminary data.</text>
</comment>
<feature type="transmembrane region" description="Helical" evidence="7">
    <location>
        <begin position="20"/>
        <end position="41"/>
    </location>
</feature>
<evidence type="ECO:0000256" key="3">
    <source>
        <dbReference type="ARBA" id="ARBA00022989"/>
    </source>
</evidence>
<name>A0ABP3EMU5_9ACTN</name>
<evidence type="ECO:0000256" key="2">
    <source>
        <dbReference type="ARBA" id="ARBA00022692"/>
    </source>
</evidence>
<keyword evidence="10" id="KW-1185">Reference proteome</keyword>
<comment type="subcellular location">
    <subcellularLocation>
        <location evidence="7">Cell membrane</location>
        <topology evidence="7">Single-pass membrane protein</topology>
    </subcellularLocation>
</comment>
<dbReference type="EMBL" id="BAAABV010000002">
    <property type="protein sequence ID" value="GAA0267143.1"/>
    <property type="molecule type" value="Genomic_DNA"/>
</dbReference>
<feature type="site" description="Important for catalytic activity" evidence="7">
    <location>
        <position position="159"/>
    </location>
</feature>
<dbReference type="Pfam" id="PF02618">
    <property type="entry name" value="YceG"/>
    <property type="match status" value="1"/>
</dbReference>
<gene>
    <name evidence="9" type="primary">mltG_1</name>
    <name evidence="7" type="synonym">mltG</name>
    <name evidence="9" type="ORF">GCM10010302_01150</name>
</gene>
<dbReference type="EC" id="4.2.2.29" evidence="7"/>
<keyword evidence="5 7" id="KW-0456">Lyase</keyword>
<comment type="catalytic activity">
    <reaction evidence="7">
        <text>a peptidoglycan chain = a peptidoglycan chain with N-acetyl-1,6-anhydromuramyl-[peptide] at the reducing end + a peptidoglycan chain with N-acetylglucosamine at the non-reducing end.</text>
        <dbReference type="EC" id="4.2.2.29"/>
    </reaction>
</comment>
<keyword evidence="4 7" id="KW-0472">Membrane</keyword>
<dbReference type="PANTHER" id="PTHR30518">
    <property type="entry name" value="ENDOLYTIC MUREIN TRANSGLYCOSYLASE"/>
    <property type="match status" value="1"/>
</dbReference>